<feature type="domain" description="DUF2147" evidence="1">
    <location>
        <begin position="25"/>
        <end position="140"/>
    </location>
</feature>
<dbReference type="AlphaFoldDB" id="A0A2T6C3Q4"/>
<comment type="caution">
    <text evidence="2">The sequence shown here is derived from an EMBL/GenBank/DDBJ whole genome shotgun (WGS) entry which is preliminary data.</text>
</comment>
<keyword evidence="3" id="KW-1185">Reference proteome</keyword>
<evidence type="ECO:0000313" key="3">
    <source>
        <dbReference type="Proteomes" id="UP000244090"/>
    </source>
</evidence>
<gene>
    <name evidence="2" type="ORF">C8N46_102324</name>
</gene>
<dbReference type="Pfam" id="PF09917">
    <property type="entry name" value="DUF2147"/>
    <property type="match status" value="1"/>
</dbReference>
<sequence>MKSAYLTIFGIFFFVNLCTAQSVVGKWKTIDDETGESKSIVEIYQQNGKIYGKVVAILNPEKRDGLCEKCSGERKNKPVMGMQIIDGLTKDGNEYEDGKILDPEKGKEYKCKIWLDDDNKNKLYVRGYIAFFYRTQNWYRVE</sequence>
<dbReference type="EMBL" id="QBKT01000002">
    <property type="protein sequence ID" value="PTX62923.1"/>
    <property type="molecule type" value="Genomic_DNA"/>
</dbReference>
<evidence type="ECO:0000313" key="2">
    <source>
        <dbReference type="EMBL" id="PTX62923.1"/>
    </source>
</evidence>
<dbReference type="RefSeq" id="WP_108113899.1">
    <property type="nucleotide sequence ID" value="NZ_QBKT01000002.1"/>
</dbReference>
<name>A0A2T6C3Q4_9FLAO</name>
<dbReference type="OrthoDB" id="9814399at2"/>
<evidence type="ECO:0000259" key="1">
    <source>
        <dbReference type="Pfam" id="PF09917"/>
    </source>
</evidence>
<protein>
    <submittedName>
        <fullName evidence="2">Uncharacterized protein (DUF2147 family)</fullName>
    </submittedName>
</protein>
<organism evidence="2 3">
    <name type="scientific">Kordia periserrulae</name>
    <dbReference type="NCBI Taxonomy" id="701523"/>
    <lineage>
        <taxon>Bacteria</taxon>
        <taxon>Pseudomonadati</taxon>
        <taxon>Bacteroidota</taxon>
        <taxon>Flavobacteriia</taxon>
        <taxon>Flavobacteriales</taxon>
        <taxon>Flavobacteriaceae</taxon>
        <taxon>Kordia</taxon>
    </lineage>
</organism>
<reference evidence="2 3" key="1">
    <citation type="submission" date="2018-04" db="EMBL/GenBank/DDBJ databases">
        <title>Genomic Encyclopedia of Archaeal and Bacterial Type Strains, Phase II (KMG-II): from individual species to whole genera.</title>
        <authorList>
            <person name="Goeker M."/>
        </authorList>
    </citation>
    <scope>NUCLEOTIDE SEQUENCE [LARGE SCALE GENOMIC DNA]</scope>
    <source>
        <strain evidence="2 3">DSM 25731</strain>
    </source>
</reference>
<dbReference type="Gene3D" id="2.40.128.520">
    <property type="match status" value="1"/>
</dbReference>
<dbReference type="Proteomes" id="UP000244090">
    <property type="component" value="Unassembled WGS sequence"/>
</dbReference>
<dbReference type="InterPro" id="IPR019223">
    <property type="entry name" value="DUF2147"/>
</dbReference>
<proteinExistence type="predicted"/>
<accession>A0A2T6C3Q4</accession>
<dbReference type="PANTHER" id="PTHR36919:SF3">
    <property type="entry name" value="BLL5882 PROTEIN"/>
    <property type="match status" value="1"/>
</dbReference>
<dbReference type="PANTHER" id="PTHR36919">
    <property type="entry name" value="BLR1215 PROTEIN"/>
    <property type="match status" value="1"/>
</dbReference>